<keyword evidence="7" id="KW-1133">Transmembrane helix</keyword>
<sequence length="59" mass="6659">SQLIIHRDLAARNCLINDEENFVKVGDFGMAKFLSSSSLIYKGKCDTPFPLRWSSPEVL</sequence>
<dbReference type="AlphaFoldDB" id="A0A816HY27"/>
<evidence type="ECO:0000256" key="7">
    <source>
        <dbReference type="ARBA" id="ARBA00022989"/>
    </source>
</evidence>
<evidence type="ECO:0000313" key="11">
    <source>
        <dbReference type="Proteomes" id="UP000663828"/>
    </source>
</evidence>
<dbReference type="Gene3D" id="1.10.510.10">
    <property type="entry name" value="Transferase(Phosphotransferase) domain 1"/>
    <property type="match status" value="1"/>
</dbReference>
<dbReference type="SUPFAM" id="SSF56112">
    <property type="entry name" value="Protein kinase-like (PK-like)"/>
    <property type="match status" value="1"/>
</dbReference>
<protein>
    <recommendedName>
        <fullName evidence="9">Protein kinase domain-containing protein</fullName>
    </recommendedName>
</protein>
<dbReference type="PROSITE" id="PS50011">
    <property type="entry name" value="PROTEIN_KINASE_DOM"/>
    <property type="match status" value="1"/>
</dbReference>
<keyword evidence="3" id="KW-0732">Signal</keyword>
<dbReference type="InterPro" id="IPR000719">
    <property type="entry name" value="Prot_kinase_dom"/>
</dbReference>
<comment type="caution">
    <text evidence="10">The sequence shown here is derived from an EMBL/GenBank/DDBJ whole genome shotgun (WGS) entry which is preliminary data.</text>
</comment>
<gene>
    <name evidence="10" type="ORF">XAT740_LOCUS64251</name>
</gene>
<keyword evidence="8" id="KW-0472">Membrane</keyword>
<feature type="domain" description="Protein kinase" evidence="9">
    <location>
        <begin position="1"/>
        <end position="59"/>
    </location>
</feature>
<dbReference type="GO" id="GO:0043235">
    <property type="term" value="C:receptor complex"/>
    <property type="evidence" value="ECO:0007669"/>
    <property type="project" value="TreeGrafter"/>
</dbReference>
<keyword evidence="11" id="KW-1185">Reference proteome</keyword>
<evidence type="ECO:0000256" key="8">
    <source>
        <dbReference type="ARBA" id="ARBA00023136"/>
    </source>
</evidence>
<evidence type="ECO:0000259" key="9">
    <source>
        <dbReference type="PROSITE" id="PS50011"/>
    </source>
</evidence>
<proteinExistence type="predicted"/>
<dbReference type="GO" id="GO:0005886">
    <property type="term" value="C:plasma membrane"/>
    <property type="evidence" value="ECO:0007669"/>
    <property type="project" value="TreeGrafter"/>
</dbReference>
<keyword evidence="4" id="KW-0677">Repeat</keyword>
<dbReference type="InterPro" id="IPR011009">
    <property type="entry name" value="Kinase-like_dom_sf"/>
</dbReference>
<accession>A0A816HY27</accession>
<evidence type="ECO:0000313" key="10">
    <source>
        <dbReference type="EMBL" id="CAF1691565.1"/>
    </source>
</evidence>
<dbReference type="InterPro" id="IPR001245">
    <property type="entry name" value="Ser-Thr/Tyr_kinase_cat_dom"/>
</dbReference>
<dbReference type="InterPro" id="IPR008266">
    <property type="entry name" value="Tyr_kinase_AS"/>
</dbReference>
<organism evidence="10 11">
    <name type="scientific">Adineta ricciae</name>
    <name type="common">Rotifer</name>
    <dbReference type="NCBI Taxonomy" id="249248"/>
    <lineage>
        <taxon>Eukaryota</taxon>
        <taxon>Metazoa</taxon>
        <taxon>Spiralia</taxon>
        <taxon>Gnathifera</taxon>
        <taxon>Rotifera</taxon>
        <taxon>Eurotatoria</taxon>
        <taxon>Bdelloidea</taxon>
        <taxon>Adinetida</taxon>
        <taxon>Adinetidae</taxon>
        <taxon>Adineta</taxon>
    </lineage>
</organism>
<dbReference type="Proteomes" id="UP000663828">
    <property type="component" value="Unassembled WGS sequence"/>
</dbReference>
<keyword evidence="5" id="KW-0547">Nucleotide-binding</keyword>
<keyword evidence="2" id="KW-0812">Transmembrane</keyword>
<evidence type="ECO:0000256" key="6">
    <source>
        <dbReference type="ARBA" id="ARBA00022840"/>
    </source>
</evidence>
<evidence type="ECO:0000256" key="2">
    <source>
        <dbReference type="ARBA" id="ARBA00022692"/>
    </source>
</evidence>
<evidence type="ECO:0000256" key="5">
    <source>
        <dbReference type="ARBA" id="ARBA00022741"/>
    </source>
</evidence>
<name>A0A816HY27_ADIRI</name>
<dbReference type="GO" id="GO:0004714">
    <property type="term" value="F:transmembrane receptor protein tyrosine kinase activity"/>
    <property type="evidence" value="ECO:0007669"/>
    <property type="project" value="TreeGrafter"/>
</dbReference>
<comment type="subcellular location">
    <subcellularLocation>
        <location evidence="1">Membrane</location>
        <topology evidence="1">Single-pass type I membrane protein</topology>
    </subcellularLocation>
</comment>
<dbReference type="InterPro" id="IPR050122">
    <property type="entry name" value="RTK"/>
</dbReference>
<dbReference type="PANTHER" id="PTHR24416:SF525">
    <property type="entry name" value="INSULIN-LIKE RECEPTOR"/>
    <property type="match status" value="1"/>
</dbReference>
<dbReference type="PROSITE" id="PS00109">
    <property type="entry name" value="PROTEIN_KINASE_TYR"/>
    <property type="match status" value="1"/>
</dbReference>
<dbReference type="GO" id="GO:0007169">
    <property type="term" value="P:cell surface receptor protein tyrosine kinase signaling pathway"/>
    <property type="evidence" value="ECO:0007669"/>
    <property type="project" value="TreeGrafter"/>
</dbReference>
<reference evidence="10" key="1">
    <citation type="submission" date="2021-02" db="EMBL/GenBank/DDBJ databases">
        <authorList>
            <person name="Nowell W R."/>
        </authorList>
    </citation>
    <scope>NUCLEOTIDE SEQUENCE</scope>
</reference>
<evidence type="ECO:0000256" key="4">
    <source>
        <dbReference type="ARBA" id="ARBA00022737"/>
    </source>
</evidence>
<dbReference type="Pfam" id="PF07714">
    <property type="entry name" value="PK_Tyr_Ser-Thr"/>
    <property type="match status" value="1"/>
</dbReference>
<feature type="non-terminal residue" evidence="10">
    <location>
        <position position="59"/>
    </location>
</feature>
<evidence type="ECO:0000256" key="3">
    <source>
        <dbReference type="ARBA" id="ARBA00022729"/>
    </source>
</evidence>
<feature type="non-terminal residue" evidence="10">
    <location>
        <position position="1"/>
    </location>
</feature>
<dbReference type="GO" id="GO:0005524">
    <property type="term" value="F:ATP binding"/>
    <property type="evidence" value="ECO:0007669"/>
    <property type="project" value="UniProtKB-KW"/>
</dbReference>
<evidence type="ECO:0000256" key="1">
    <source>
        <dbReference type="ARBA" id="ARBA00004479"/>
    </source>
</evidence>
<dbReference type="PANTHER" id="PTHR24416">
    <property type="entry name" value="TYROSINE-PROTEIN KINASE RECEPTOR"/>
    <property type="match status" value="1"/>
</dbReference>
<keyword evidence="6" id="KW-0067">ATP-binding</keyword>
<dbReference type="EMBL" id="CAJNOR010021788">
    <property type="protein sequence ID" value="CAF1691565.1"/>
    <property type="molecule type" value="Genomic_DNA"/>
</dbReference>